<name>A0A2S8SUQ9_9BACT</name>
<keyword evidence="3" id="KW-1185">Reference proteome</keyword>
<reference evidence="2 3" key="1">
    <citation type="journal article" date="2018" name="Syst. Appl. Microbiol.">
        <title>Abditibacterium utsteinense sp. nov., the first cultivated member of candidate phylum FBP, isolated from ice-free Antarctic soil samples.</title>
        <authorList>
            <person name="Tahon G."/>
            <person name="Tytgat B."/>
            <person name="Lebbe L."/>
            <person name="Carlier A."/>
            <person name="Willems A."/>
        </authorList>
    </citation>
    <scope>NUCLEOTIDE SEQUENCE [LARGE SCALE GENOMIC DNA]</scope>
    <source>
        <strain evidence="2 3">LMG 29911</strain>
    </source>
</reference>
<feature type="transmembrane region" description="Helical" evidence="1">
    <location>
        <begin position="213"/>
        <end position="232"/>
    </location>
</feature>
<feature type="transmembrane region" description="Helical" evidence="1">
    <location>
        <begin position="262"/>
        <end position="286"/>
    </location>
</feature>
<feature type="transmembrane region" description="Helical" evidence="1">
    <location>
        <begin position="410"/>
        <end position="428"/>
    </location>
</feature>
<dbReference type="Proteomes" id="UP000237684">
    <property type="component" value="Unassembled WGS sequence"/>
</dbReference>
<evidence type="ECO:0000313" key="3">
    <source>
        <dbReference type="Proteomes" id="UP000237684"/>
    </source>
</evidence>
<sequence>MRAHEAIRPLFLEEKNEIWRANNGSNDRNFEQWSTFLGHEGRMARKRGDHRHVLEIAAIAASIGDMMQRGTNTRAMALRGDLLKSMAWDLTPHPKLNRNARLAWRRNRTKHFIHYAASHGRQDIAAMVPKWAARSRELSYLDEESIDNYASYSAIYDSRIMMPSKRDALARTVKWLHAGGFVLLHGLFVAAFWLVANLFLWRGAGAPSARRERWLPALLMAAFSVSLALWTWRQWEILDAATTTRWSRTIAMQQGAVASVGMLAFFGAPFLLAVICAAATMLSYRLHFLWKSRIETELRLSARDSILLKSGATILCVLSLFAALNFYLFWLVFVAFDVPTLNSFGWLPLDRHGNSFAVSIPTEMLLVPFVYCLFLSFISFVLWFIKWRYFAGKDKRALTHGGLRRWKESLGAYVVVVSALYFVVALWSQPDRAQASRDLETRMARGELWP</sequence>
<evidence type="ECO:0000313" key="2">
    <source>
        <dbReference type="EMBL" id="PQV64530.1"/>
    </source>
</evidence>
<keyword evidence="1" id="KW-0472">Membrane</keyword>
<protein>
    <submittedName>
        <fullName evidence="2">Uncharacterized protein</fullName>
    </submittedName>
</protein>
<feature type="transmembrane region" description="Helical" evidence="1">
    <location>
        <begin position="365"/>
        <end position="389"/>
    </location>
</feature>
<accession>A0A2S8SUQ9</accession>
<dbReference type="EMBL" id="NIGF01000004">
    <property type="protein sequence ID" value="PQV64530.1"/>
    <property type="molecule type" value="Genomic_DNA"/>
</dbReference>
<organism evidence="2 3">
    <name type="scientific">Abditibacterium utsteinense</name>
    <dbReference type="NCBI Taxonomy" id="1960156"/>
    <lineage>
        <taxon>Bacteria</taxon>
        <taxon>Pseudomonadati</taxon>
        <taxon>Abditibacteriota</taxon>
        <taxon>Abditibacteriia</taxon>
        <taxon>Abditibacteriales</taxon>
        <taxon>Abditibacteriaceae</taxon>
        <taxon>Abditibacterium</taxon>
    </lineage>
</organism>
<dbReference type="InParanoid" id="A0A2S8SUQ9"/>
<proteinExistence type="predicted"/>
<keyword evidence="1" id="KW-1133">Transmembrane helix</keyword>
<dbReference type="RefSeq" id="WP_105482913.1">
    <property type="nucleotide sequence ID" value="NZ_NIGF01000004.1"/>
</dbReference>
<feature type="transmembrane region" description="Helical" evidence="1">
    <location>
        <begin position="175"/>
        <end position="201"/>
    </location>
</feature>
<gene>
    <name evidence="2" type="ORF">B1R32_10423</name>
</gene>
<comment type="caution">
    <text evidence="2">The sequence shown here is derived from an EMBL/GenBank/DDBJ whole genome shotgun (WGS) entry which is preliminary data.</text>
</comment>
<evidence type="ECO:0000256" key="1">
    <source>
        <dbReference type="SAM" id="Phobius"/>
    </source>
</evidence>
<keyword evidence="1" id="KW-0812">Transmembrane</keyword>
<dbReference type="AlphaFoldDB" id="A0A2S8SUQ9"/>
<feature type="transmembrane region" description="Helical" evidence="1">
    <location>
        <begin position="306"/>
        <end position="336"/>
    </location>
</feature>